<dbReference type="RefSeq" id="WP_317695871.1">
    <property type="nucleotide sequence ID" value="NZ_AP026801.1"/>
</dbReference>
<keyword evidence="3" id="KW-0813">Transport</keyword>
<dbReference type="PANTHER" id="PTHR23514:SF3">
    <property type="entry name" value="BYPASS OF STOP CODON PROTEIN 6"/>
    <property type="match status" value="1"/>
</dbReference>
<protein>
    <submittedName>
        <fullName evidence="9">MFS transporter</fullName>
    </submittedName>
</protein>
<keyword evidence="4 7" id="KW-0812">Transmembrane</keyword>
<feature type="transmembrane region" description="Helical" evidence="7">
    <location>
        <begin position="244"/>
        <end position="264"/>
    </location>
</feature>
<dbReference type="PROSITE" id="PS50850">
    <property type="entry name" value="MFS"/>
    <property type="match status" value="1"/>
</dbReference>
<evidence type="ECO:0000256" key="2">
    <source>
        <dbReference type="ARBA" id="ARBA00008335"/>
    </source>
</evidence>
<evidence type="ECO:0000256" key="6">
    <source>
        <dbReference type="ARBA" id="ARBA00023136"/>
    </source>
</evidence>
<dbReference type="InterPro" id="IPR036259">
    <property type="entry name" value="MFS_trans_sf"/>
</dbReference>
<evidence type="ECO:0000256" key="5">
    <source>
        <dbReference type="ARBA" id="ARBA00022989"/>
    </source>
</evidence>
<name>A0AAU9DJY0_9LACO</name>
<dbReference type="SUPFAM" id="SSF103473">
    <property type="entry name" value="MFS general substrate transporter"/>
    <property type="match status" value="1"/>
</dbReference>
<feature type="transmembrane region" description="Helical" evidence="7">
    <location>
        <begin position="71"/>
        <end position="90"/>
    </location>
</feature>
<dbReference type="InterPro" id="IPR051788">
    <property type="entry name" value="MFS_Transporter"/>
</dbReference>
<evidence type="ECO:0000256" key="7">
    <source>
        <dbReference type="SAM" id="Phobius"/>
    </source>
</evidence>
<keyword evidence="6 7" id="KW-0472">Membrane</keyword>
<dbReference type="AlphaFoldDB" id="A0AAU9DJY0"/>
<evidence type="ECO:0000259" key="8">
    <source>
        <dbReference type="PROSITE" id="PS50850"/>
    </source>
</evidence>
<keyword evidence="5 7" id="KW-1133">Transmembrane helix</keyword>
<dbReference type="PROSITE" id="PS00216">
    <property type="entry name" value="SUGAR_TRANSPORT_1"/>
    <property type="match status" value="1"/>
</dbReference>
<gene>
    <name evidence="9" type="ORF">KIMC2_16640</name>
</gene>
<sequence length="394" mass="43535">MNKRQLSLSLYLNYFIHGFGLIILTQNMQALSNHWQTPIATVSYVVSGVGIGRLVAYFILGNLSDHFGRKIFVNVGMLSYFIFFVGMAFVKNIQVAYMLSILAGIANSALDSGTYTTFIEMGSPQGSANVLIKAFVSCGEFILPLVVANLESNKLWYGWSFMIAAVILVFNFVFLNRQKFPPRNQDDVETESASQELTGTKKIIVSVSLMGYGYTAMALMILYTQWITLFVRKTFNFSMSLSHWLLSLYSIGSITGVIIIFLLLRKGIPENKLLLMLNIMSLLALAIVCYSPIAIISMLAAFAFGFSAAGGVLQMGLNLFIKLYPHVKGRITGVYFTFGSLASFSIPIITGWLSKQSTASAMRFDLIIGIAGVIFTGLTHWALTTSKTNLQKEQ</sequence>
<dbReference type="PANTHER" id="PTHR23514">
    <property type="entry name" value="BYPASS OF STOP CODON PROTEIN 6"/>
    <property type="match status" value="1"/>
</dbReference>
<evidence type="ECO:0000313" key="10">
    <source>
        <dbReference type="Proteomes" id="UP001321804"/>
    </source>
</evidence>
<feature type="transmembrane region" description="Helical" evidence="7">
    <location>
        <begin position="366"/>
        <end position="383"/>
    </location>
</feature>
<dbReference type="InterPro" id="IPR011701">
    <property type="entry name" value="MFS"/>
</dbReference>
<evidence type="ECO:0000256" key="4">
    <source>
        <dbReference type="ARBA" id="ARBA00022692"/>
    </source>
</evidence>
<dbReference type="GO" id="GO:0022857">
    <property type="term" value="F:transmembrane transporter activity"/>
    <property type="evidence" value="ECO:0007669"/>
    <property type="project" value="InterPro"/>
</dbReference>
<keyword evidence="10" id="KW-1185">Reference proteome</keyword>
<feature type="transmembrane region" description="Helical" evidence="7">
    <location>
        <begin position="203"/>
        <end position="224"/>
    </location>
</feature>
<dbReference type="Proteomes" id="UP001321804">
    <property type="component" value="Chromosome"/>
</dbReference>
<feature type="transmembrane region" description="Helical" evidence="7">
    <location>
        <begin position="299"/>
        <end position="321"/>
    </location>
</feature>
<feature type="transmembrane region" description="Helical" evidence="7">
    <location>
        <begin position="156"/>
        <end position="175"/>
    </location>
</feature>
<dbReference type="EMBL" id="AP026801">
    <property type="protein sequence ID" value="BDR57102.1"/>
    <property type="molecule type" value="Genomic_DNA"/>
</dbReference>
<dbReference type="Gene3D" id="1.20.1250.20">
    <property type="entry name" value="MFS general substrate transporter like domains"/>
    <property type="match status" value="1"/>
</dbReference>
<reference evidence="9 10" key="1">
    <citation type="journal article" date="2023" name="Microbiol. Spectr.">
        <title>Symbiosis of Carpenter Bees with Uncharacterized Lactic Acid Bacteria Showing NAD Auxotrophy.</title>
        <authorList>
            <person name="Kawasaki S."/>
            <person name="Ozawa K."/>
            <person name="Mori T."/>
            <person name="Yamamoto A."/>
            <person name="Ito M."/>
            <person name="Ohkuma M."/>
            <person name="Sakamoto M."/>
            <person name="Matsutani M."/>
        </authorList>
    </citation>
    <scope>NUCLEOTIDE SEQUENCE [LARGE SCALE GENOMIC DNA]</scope>
    <source>
        <strain evidence="9 10">KimC2</strain>
    </source>
</reference>
<evidence type="ECO:0000256" key="1">
    <source>
        <dbReference type="ARBA" id="ARBA00004651"/>
    </source>
</evidence>
<dbReference type="GO" id="GO:0005886">
    <property type="term" value="C:plasma membrane"/>
    <property type="evidence" value="ECO:0007669"/>
    <property type="project" value="UniProtKB-SubCell"/>
</dbReference>
<feature type="transmembrane region" description="Helical" evidence="7">
    <location>
        <begin position="273"/>
        <end position="293"/>
    </location>
</feature>
<dbReference type="InterPro" id="IPR020846">
    <property type="entry name" value="MFS_dom"/>
</dbReference>
<accession>A0AAU9DJY0</accession>
<proteinExistence type="inferred from homology"/>
<evidence type="ECO:0000256" key="3">
    <source>
        <dbReference type="ARBA" id="ARBA00022448"/>
    </source>
</evidence>
<organism evidence="9 10">
    <name type="scientific">Xylocopilactobacillus apis</name>
    <dbReference type="NCBI Taxonomy" id="2932183"/>
    <lineage>
        <taxon>Bacteria</taxon>
        <taxon>Bacillati</taxon>
        <taxon>Bacillota</taxon>
        <taxon>Bacilli</taxon>
        <taxon>Lactobacillales</taxon>
        <taxon>Lactobacillaceae</taxon>
        <taxon>Xylocopilactobacillus</taxon>
    </lineage>
</organism>
<feature type="transmembrane region" description="Helical" evidence="7">
    <location>
        <begin position="12"/>
        <end position="32"/>
    </location>
</feature>
<dbReference type="InterPro" id="IPR005829">
    <property type="entry name" value="Sugar_transporter_CS"/>
</dbReference>
<feature type="transmembrane region" description="Helical" evidence="7">
    <location>
        <begin position="333"/>
        <end position="354"/>
    </location>
</feature>
<dbReference type="KEGG" id="xak:KIMC2_16640"/>
<dbReference type="Pfam" id="PF07690">
    <property type="entry name" value="MFS_1"/>
    <property type="match status" value="1"/>
</dbReference>
<evidence type="ECO:0000313" key="9">
    <source>
        <dbReference type="EMBL" id="BDR57102.1"/>
    </source>
</evidence>
<feature type="transmembrane region" description="Helical" evidence="7">
    <location>
        <begin position="38"/>
        <end position="59"/>
    </location>
</feature>
<feature type="domain" description="Major facilitator superfamily (MFS) profile" evidence="8">
    <location>
        <begin position="6"/>
        <end position="389"/>
    </location>
</feature>
<comment type="similarity">
    <text evidence="2">Belongs to the major facilitator superfamily.</text>
</comment>
<comment type="subcellular location">
    <subcellularLocation>
        <location evidence="1">Cell membrane</location>
        <topology evidence="1">Multi-pass membrane protein</topology>
    </subcellularLocation>
</comment>